<sequence>MNVLILILAALVWLVALVGFVQIVRGAVGIARLAPVGTGPVEVLWPLGRLDYPAIEARLGQAAAPHVARFRKGIRYFVMAIIPFFALIIMNIVTGQAA</sequence>
<evidence type="ECO:0000313" key="2">
    <source>
        <dbReference type="EMBL" id="RUT32893.1"/>
    </source>
</evidence>
<gene>
    <name evidence="2" type="ORF">EMQ25_07090</name>
</gene>
<name>A0A433XFM8_9HYPH</name>
<keyword evidence="1" id="KW-0812">Transmembrane</keyword>
<keyword evidence="1" id="KW-1133">Transmembrane helix</keyword>
<evidence type="ECO:0000313" key="3">
    <source>
        <dbReference type="Proteomes" id="UP000281547"/>
    </source>
</evidence>
<keyword evidence="1" id="KW-0472">Membrane</keyword>
<keyword evidence="3" id="KW-1185">Reference proteome</keyword>
<evidence type="ECO:0000256" key="1">
    <source>
        <dbReference type="SAM" id="Phobius"/>
    </source>
</evidence>
<feature type="transmembrane region" description="Helical" evidence="1">
    <location>
        <begin position="74"/>
        <end position="93"/>
    </location>
</feature>
<accession>A0A433XFM8</accession>
<organism evidence="2 3">
    <name type="scientific">Arsenicitalea aurantiaca</name>
    <dbReference type="NCBI Taxonomy" id="1783274"/>
    <lineage>
        <taxon>Bacteria</taxon>
        <taxon>Pseudomonadati</taxon>
        <taxon>Pseudomonadota</taxon>
        <taxon>Alphaproteobacteria</taxon>
        <taxon>Hyphomicrobiales</taxon>
        <taxon>Devosiaceae</taxon>
        <taxon>Arsenicitalea</taxon>
    </lineage>
</organism>
<protein>
    <submittedName>
        <fullName evidence="2">Uncharacterized protein</fullName>
    </submittedName>
</protein>
<dbReference type="RefSeq" id="WP_127187850.1">
    <property type="nucleotide sequence ID" value="NZ_RZNJ01000002.1"/>
</dbReference>
<dbReference type="AlphaFoldDB" id="A0A433XFM8"/>
<dbReference type="EMBL" id="RZNJ01000002">
    <property type="protein sequence ID" value="RUT32893.1"/>
    <property type="molecule type" value="Genomic_DNA"/>
</dbReference>
<comment type="caution">
    <text evidence="2">The sequence shown here is derived from an EMBL/GenBank/DDBJ whole genome shotgun (WGS) entry which is preliminary data.</text>
</comment>
<dbReference type="Proteomes" id="UP000281547">
    <property type="component" value="Unassembled WGS sequence"/>
</dbReference>
<reference evidence="2 3" key="1">
    <citation type="journal article" date="2016" name="Int. J. Syst. Evol. Microbiol.">
        <title>Arsenicitalea aurantiaca gen. nov., sp. nov., a new member of the family Hyphomicrobiaceae, isolated from high-arsenic sediment.</title>
        <authorList>
            <person name="Mu Y."/>
            <person name="Zhou L."/>
            <person name="Zeng X.C."/>
            <person name="Liu L."/>
            <person name="Pan Y."/>
            <person name="Chen X."/>
            <person name="Wang J."/>
            <person name="Li S."/>
            <person name="Li W.J."/>
            <person name="Wang Y."/>
        </authorList>
    </citation>
    <scope>NUCLEOTIDE SEQUENCE [LARGE SCALE GENOMIC DNA]</scope>
    <source>
        <strain evidence="2 3">42-50</strain>
    </source>
</reference>
<proteinExistence type="predicted"/>